<dbReference type="Proteomes" id="UP001190640">
    <property type="component" value="Chromosome 12"/>
</dbReference>
<protein>
    <recommendedName>
        <fullName evidence="13">Olfactory receptor</fullName>
    </recommendedName>
</protein>
<evidence type="ECO:0000256" key="8">
    <source>
        <dbReference type="ARBA" id="ARBA00023040"/>
    </source>
</evidence>
<evidence type="ECO:0000256" key="11">
    <source>
        <dbReference type="ARBA" id="ARBA00023224"/>
    </source>
</evidence>
<evidence type="ECO:0000256" key="4">
    <source>
        <dbReference type="ARBA" id="ARBA00022606"/>
    </source>
</evidence>
<dbReference type="SUPFAM" id="SSF81321">
    <property type="entry name" value="Family A G protein-coupled receptor-like"/>
    <property type="match status" value="1"/>
</dbReference>
<comment type="function">
    <text evidence="1">Odorant receptor.</text>
</comment>
<feature type="transmembrane region" description="Helical" evidence="13">
    <location>
        <begin position="195"/>
        <end position="219"/>
    </location>
</feature>
<evidence type="ECO:0000256" key="10">
    <source>
        <dbReference type="ARBA" id="ARBA00023170"/>
    </source>
</evidence>
<evidence type="ECO:0000259" key="14">
    <source>
        <dbReference type="PROSITE" id="PS50262"/>
    </source>
</evidence>
<keyword evidence="4 13" id="KW-0716">Sensory transduction</keyword>
<feature type="transmembrane region" description="Helical" evidence="13">
    <location>
        <begin position="269"/>
        <end position="288"/>
    </location>
</feature>
<keyword evidence="5 12" id="KW-0812">Transmembrane</keyword>
<accession>A0AA97K4K4</accession>
<reference evidence="16" key="1">
    <citation type="submission" date="2025-08" db="UniProtKB">
        <authorList>
            <consortium name="RefSeq"/>
        </authorList>
    </citation>
    <scope>IDENTIFICATION</scope>
    <source>
        <tissue evidence="16">Blood</tissue>
    </source>
</reference>
<keyword evidence="10 12" id="KW-0675">Receptor</keyword>
<dbReference type="GO" id="GO:0004984">
    <property type="term" value="F:olfactory receptor activity"/>
    <property type="evidence" value="ECO:0007669"/>
    <property type="project" value="InterPro"/>
</dbReference>
<comment type="subcellular location">
    <subcellularLocation>
        <location evidence="2 13">Cell membrane</location>
        <topology evidence="2 13">Multi-pass membrane protein</topology>
    </subcellularLocation>
</comment>
<dbReference type="InterPro" id="IPR000276">
    <property type="entry name" value="GPCR_Rhodpsn"/>
</dbReference>
<keyword evidence="11 12" id="KW-0807">Transducer</keyword>
<dbReference type="PROSITE" id="PS50262">
    <property type="entry name" value="G_PROTEIN_RECEP_F1_2"/>
    <property type="match status" value="1"/>
</dbReference>
<evidence type="ECO:0000256" key="12">
    <source>
        <dbReference type="RuleBase" id="RU000688"/>
    </source>
</evidence>
<feature type="transmembrane region" description="Helical" evidence="13">
    <location>
        <begin position="62"/>
        <end position="82"/>
    </location>
</feature>
<dbReference type="PRINTS" id="PR00237">
    <property type="entry name" value="GPCRRHODOPSN"/>
</dbReference>
<feature type="domain" description="G-protein coupled receptors family 1 profile" evidence="14">
    <location>
        <begin position="45"/>
        <end position="293"/>
    </location>
</feature>
<keyword evidence="15" id="KW-1185">Reference proteome</keyword>
<dbReference type="GeneID" id="129339349"/>
<dbReference type="InterPro" id="IPR000725">
    <property type="entry name" value="Olfact_rcpt"/>
</dbReference>
<dbReference type="AlphaFoldDB" id="A0AA97K4K4"/>
<evidence type="ECO:0000256" key="3">
    <source>
        <dbReference type="ARBA" id="ARBA00022475"/>
    </source>
</evidence>
<dbReference type="Pfam" id="PF13853">
    <property type="entry name" value="7tm_4"/>
    <property type="match status" value="1"/>
</dbReference>
<dbReference type="PROSITE" id="PS00237">
    <property type="entry name" value="G_PROTEIN_RECEP_F1_1"/>
    <property type="match status" value="1"/>
</dbReference>
<dbReference type="KEGG" id="emc:129339349"/>
<feature type="transmembrane region" description="Helical" evidence="13">
    <location>
        <begin position="240"/>
        <end position="263"/>
    </location>
</feature>
<keyword evidence="3 13" id="KW-1003">Cell membrane</keyword>
<sequence length="322" mass="36327">MNREDKMANLTSISQFLLLEFSEIRELQVLHFFVFLTIYLIAITGNLIMFAVIAFDHHLHTPMYFFLMNLAVLDLASVSVIVPKALANSLTNSRSISYSGCVAQVFFYFAFQSSDYAILTIMAYDRYVAICNPLQYETLMHKGACIHMVFGAWVSGVLNAILQTAGTFTITFCSNIVNQFFCEIPQLLKLSCNDLYLIEVGFLLFGCSLGIGCFTFIVRTYIQIFSTVLRIPSVQGQKKALSTCIPHITVVSLLVFTGLFVYARPPTDISSYLAIAFSVIYAIIPPLLNPFIYTMRNKEIQTALWKLYNLGYFSKLSSVKLF</sequence>
<keyword evidence="7 13" id="KW-1133">Transmembrane helix</keyword>
<evidence type="ECO:0000256" key="9">
    <source>
        <dbReference type="ARBA" id="ARBA00023136"/>
    </source>
</evidence>
<dbReference type="GO" id="GO:0005886">
    <property type="term" value="C:plasma membrane"/>
    <property type="evidence" value="ECO:0007669"/>
    <property type="project" value="UniProtKB-SubCell"/>
</dbReference>
<keyword evidence="6 13" id="KW-0552">Olfaction</keyword>
<dbReference type="InterPro" id="IPR017452">
    <property type="entry name" value="GPCR_Rhodpsn_7TM"/>
</dbReference>
<feature type="transmembrane region" description="Helical" evidence="13">
    <location>
        <begin position="144"/>
        <end position="162"/>
    </location>
</feature>
<dbReference type="PANTHER" id="PTHR26452">
    <property type="entry name" value="OLFACTORY RECEPTOR"/>
    <property type="match status" value="1"/>
</dbReference>
<comment type="similarity">
    <text evidence="12">Belongs to the G-protein coupled receptor 1 family.</text>
</comment>
<evidence type="ECO:0000256" key="6">
    <source>
        <dbReference type="ARBA" id="ARBA00022725"/>
    </source>
</evidence>
<dbReference type="Gene3D" id="1.20.1070.10">
    <property type="entry name" value="Rhodopsin 7-helix transmembrane proteins"/>
    <property type="match status" value="1"/>
</dbReference>
<feature type="transmembrane region" description="Helical" evidence="13">
    <location>
        <begin position="32"/>
        <end position="55"/>
    </location>
</feature>
<keyword evidence="9 13" id="KW-0472">Membrane</keyword>
<gene>
    <name evidence="16" type="primary">LOC129339349</name>
</gene>
<evidence type="ECO:0000256" key="1">
    <source>
        <dbReference type="ARBA" id="ARBA00002936"/>
    </source>
</evidence>
<evidence type="ECO:0000256" key="13">
    <source>
        <dbReference type="RuleBase" id="RU363047"/>
    </source>
</evidence>
<evidence type="ECO:0000256" key="2">
    <source>
        <dbReference type="ARBA" id="ARBA00004651"/>
    </source>
</evidence>
<dbReference type="SMART" id="SM01381">
    <property type="entry name" value="7TM_GPCR_Srsx"/>
    <property type="match status" value="1"/>
</dbReference>
<keyword evidence="8 12" id="KW-0297">G-protein coupled receptor</keyword>
<dbReference type="GO" id="GO:0004930">
    <property type="term" value="F:G protein-coupled receptor activity"/>
    <property type="evidence" value="ECO:0007669"/>
    <property type="project" value="UniProtKB-KW"/>
</dbReference>
<name>A0AA97K4K4_EUBMA</name>
<dbReference type="RefSeq" id="XP_054849908.1">
    <property type="nucleotide sequence ID" value="XM_054993933.1"/>
</dbReference>
<dbReference type="PRINTS" id="PR00245">
    <property type="entry name" value="OLFACTORYR"/>
</dbReference>
<evidence type="ECO:0000313" key="16">
    <source>
        <dbReference type="RefSeq" id="XP_054849908.1"/>
    </source>
</evidence>
<dbReference type="FunFam" id="1.20.1070.10:FF:000037">
    <property type="entry name" value="Olfactory receptor"/>
    <property type="match status" value="1"/>
</dbReference>
<proteinExistence type="inferred from homology"/>
<evidence type="ECO:0000256" key="5">
    <source>
        <dbReference type="ARBA" id="ARBA00022692"/>
    </source>
</evidence>
<evidence type="ECO:0000256" key="7">
    <source>
        <dbReference type="ARBA" id="ARBA00022989"/>
    </source>
</evidence>
<dbReference type="CDD" id="cd15227">
    <property type="entry name" value="7tmA_OR14-like"/>
    <property type="match status" value="1"/>
</dbReference>
<organism evidence="15 16">
    <name type="scientific">Eublepharis macularius</name>
    <name type="common">Leopard gecko</name>
    <name type="synonym">Cyrtodactylus macularius</name>
    <dbReference type="NCBI Taxonomy" id="481883"/>
    <lineage>
        <taxon>Eukaryota</taxon>
        <taxon>Metazoa</taxon>
        <taxon>Chordata</taxon>
        <taxon>Craniata</taxon>
        <taxon>Vertebrata</taxon>
        <taxon>Euteleostomi</taxon>
        <taxon>Lepidosauria</taxon>
        <taxon>Squamata</taxon>
        <taxon>Bifurcata</taxon>
        <taxon>Gekkota</taxon>
        <taxon>Eublepharidae</taxon>
        <taxon>Eublepharinae</taxon>
        <taxon>Eublepharis</taxon>
    </lineage>
</organism>
<dbReference type="InterPro" id="IPR050516">
    <property type="entry name" value="Olfactory_GPCR"/>
</dbReference>
<evidence type="ECO:0000313" key="15">
    <source>
        <dbReference type="Proteomes" id="UP001190640"/>
    </source>
</evidence>